<evidence type="ECO:0000313" key="3">
    <source>
        <dbReference type="Proteomes" id="UP001225957"/>
    </source>
</evidence>
<accession>A0ABT6UV63</accession>
<reference evidence="2 3" key="1">
    <citation type="submission" date="2023-04" db="EMBL/GenBank/DDBJ databases">
        <title>Halomonas strains isolated from rhizosphere soil.</title>
        <authorList>
            <person name="Xu L."/>
            <person name="Sun J.-Q."/>
        </authorList>
    </citation>
    <scope>NUCLEOTIDE SEQUENCE [LARGE SCALE GENOMIC DNA]</scope>
    <source>
        <strain evidence="2 3">LR5S20</strain>
    </source>
</reference>
<organism evidence="2 3">
    <name type="scientific">Halomonas rhizosphaerae</name>
    <dbReference type="NCBI Taxonomy" id="3043296"/>
    <lineage>
        <taxon>Bacteria</taxon>
        <taxon>Pseudomonadati</taxon>
        <taxon>Pseudomonadota</taxon>
        <taxon>Gammaproteobacteria</taxon>
        <taxon>Oceanospirillales</taxon>
        <taxon>Halomonadaceae</taxon>
        <taxon>Halomonas</taxon>
    </lineage>
</organism>
<gene>
    <name evidence="2" type="ORF">QLQ83_00050</name>
</gene>
<feature type="transmembrane region" description="Helical" evidence="1">
    <location>
        <begin position="12"/>
        <end position="33"/>
    </location>
</feature>
<comment type="caution">
    <text evidence="2">The sequence shown here is derived from an EMBL/GenBank/DDBJ whole genome shotgun (WGS) entry which is preliminary data.</text>
</comment>
<sequence length="191" mass="20678">MKPSVLTRAQYVWLLMIVSVSAFSGGAVLTWFATPTSVQAQDSQTLQAQQIRIVDSRGRVRMSMGVWPPGNEQAVYLGMNDANGQRRLDIGVSEQGAPWAAFWDRNASAFGLSPTEPTLRFYNARGQAIADLPRGARLASGLPQLSQVSEPGSGGKADAARPEDVRSLQSQIDAVRIKVNQLVTRVNALLQ</sequence>
<keyword evidence="1" id="KW-1133">Transmembrane helix</keyword>
<dbReference type="EMBL" id="JASCQP010000002">
    <property type="protein sequence ID" value="MDI5889490.1"/>
    <property type="molecule type" value="Genomic_DNA"/>
</dbReference>
<evidence type="ECO:0000256" key="1">
    <source>
        <dbReference type="SAM" id="Phobius"/>
    </source>
</evidence>
<dbReference type="RefSeq" id="WP_282733544.1">
    <property type="nucleotide sequence ID" value="NZ_JASCQP010000002.1"/>
</dbReference>
<keyword evidence="1" id="KW-0472">Membrane</keyword>
<evidence type="ECO:0000313" key="2">
    <source>
        <dbReference type="EMBL" id="MDI5889490.1"/>
    </source>
</evidence>
<dbReference type="Proteomes" id="UP001225957">
    <property type="component" value="Unassembled WGS sequence"/>
</dbReference>
<name>A0ABT6UV63_9GAMM</name>
<proteinExistence type="predicted"/>
<keyword evidence="3" id="KW-1185">Reference proteome</keyword>
<keyword evidence="1" id="KW-0812">Transmembrane</keyword>
<protein>
    <submittedName>
        <fullName evidence="2">Uncharacterized protein</fullName>
    </submittedName>
</protein>